<name>A0ABZ2LB70_9BACT</name>
<dbReference type="InterPro" id="IPR050228">
    <property type="entry name" value="Carboxylesterase_BioH"/>
</dbReference>
<dbReference type="PANTHER" id="PTHR43194:SF2">
    <property type="entry name" value="PEROXISOMAL MEMBRANE PROTEIN LPX1"/>
    <property type="match status" value="1"/>
</dbReference>
<dbReference type="InterPro" id="IPR029058">
    <property type="entry name" value="AB_hydrolase_fold"/>
</dbReference>
<evidence type="ECO:0000259" key="2">
    <source>
        <dbReference type="Pfam" id="PF00561"/>
    </source>
</evidence>
<dbReference type="GO" id="GO:0016787">
    <property type="term" value="F:hydrolase activity"/>
    <property type="evidence" value="ECO:0007669"/>
    <property type="project" value="UniProtKB-KW"/>
</dbReference>
<dbReference type="InterPro" id="IPR000073">
    <property type="entry name" value="AB_hydrolase_1"/>
</dbReference>
<organism evidence="3 4">
    <name type="scientific">Pendulispora rubella</name>
    <dbReference type="NCBI Taxonomy" id="2741070"/>
    <lineage>
        <taxon>Bacteria</taxon>
        <taxon>Pseudomonadati</taxon>
        <taxon>Myxococcota</taxon>
        <taxon>Myxococcia</taxon>
        <taxon>Myxococcales</taxon>
        <taxon>Sorangiineae</taxon>
        <taxon>Pendulisporaceae</taxon>
        <taxon>Pendulispora</taxon>
    </lineage>
</organism>
<evidence type="ECO:0000313" key="4">
    <source>
        <dbReference type="Proteomes" id="UP001374803"/>
    </source>
</evidence>
<sequence>MLGLAGPQRAFTRLGGLDLHWAEMGRGRPLVLLHGISDSHGTWSRVAPRLARHRRVLMPDLPGHGFSGRPHASYGLDWYAETIGQWLDALGLDDFDLVGHSFGGGVAQRLLLEEAGSRVGRLALVASGGLGTGVGLPLRLCASSGVVEHFGQPFMGLGTRVFLQHAAVFDRHEIDGLSWLNSQPGSARVLSRTTRDVIDWRGQTKHFLDRAHEIPHLPPMMLFWGDRDPIIPARHATSVTDYLEGLYVVRFAGCGHFPHRECPDAFAGSLEAFLRADHHRRPRLRSTSLLPPRAERMRRTRGGSRGGSHAPGSPFFARLWERVAAVFGFRKPYFAESVPAT</sequence>
<dbReference type="EMBL" id="CP089983">
    <property type="protein sequence ID" value="WXB07600.1"/>
    <property type="molecule type" value="Genomic_DNA"/>
</dbReference>
<dbReference type="SUPFAM" id="SSF53474">
    <property type="entry name" value="alpha/beta-Hydrolases"/>
    <property type="match status" value="1"/>
</dbReference>
<feature type="region of interest" description="Disordered" evidence="1">
    <location>
        <begin position="284"/>
        <end position="310"/>
    </location>
</feature>
<protein>
    <submittedName>
        <fullName evidence="3">Alpha/beta fold hydrolase</fullName>
    </submittedName>
</protein>
<dbReference type="RefSeq" id="WP_394837263.1">
    <property type="nucleotide sequence ID" value="NZ_CP089929.1"/>
</dbReference>
<proteinExistence type="predicted"/>
<dbReference type="Proteomes" id="UP001374803">
    <property type="component" value="Chromosome"/>
</dbReference>
<dbReference type="Pfam" id="PF00561">
    <property type="entry name" value="Abhydrolase_1"/>
    <property type="match status" value="1"/>
</dbReference>
<gene>
    <name evidence="3" type="ORF">LVJ94_10185</name>
</gene>
<keyword evidence="3" id="KW-0378">Hydrolase</keyword>
<evidence type="ECO:0000256" key="1">
    <source>
        <dbReference type="SAM" id="MobiDB-lite"/>
    </source>
</evidence>
<dbReference type="PRINTS" id="PR00111">
    <property type="entry name" value="ABHYDROLASE"/>
</dbReference>
<accession>A0ABZ2LB70</accession>
<reference evidence="3" key="1">
    <citation type="submission" date="2021-12" db="EMBL/GenBank/DDBJ databases">
        <title>Discovery of the Pendulisporaceae a myxobacterial family with distinct sporulation behavior and unique specialized metabolism.</title>
        <authorList>
            <person name="Garcia R."/>
            <person name="Popoff A."/>
            <person name="Bader C.D."/>
            <person name="Loehr J."/>
            <person name="Walesch S."/>
            <person name="Walt C."/>
            <person name="Boldt J."/>
            <person name="Bunk B."/>
            <person name="Haeckl F.J.F.P.J."/>
            <person name="Gunesch A.P."/>
            <person name="Birkelbach J."/>
            <person name="Nuebel U."/>
            <person name="Pietschmann T."/>
            <person name="Bach T."/>
            <person name="Mueller R."/>
        </authorList>
    </citation>
    <scope>NUCLEOTIDE SEQUENCE</scope>
    <source>
        <strain evidence="3">MSr11367</strain>
    </source>
</reference>
<dbReference type="Gene3D" id="3.40.50.1820">
    <property type="entry name" value="alpha/beta hydrolase"/>
    <property type="match status" value="1"/>
</dbReference>
<keyword evidence="4" id="KW-1185">Reference proteome</keyword>
<evidence type="ECO:0000313" key="3">
    <source>
        <dbReference type="EMBL" id="WXB07600.1"/>
    </source>
</evidence>
<dbReference type="PANTHER" id="PTHR43194">
    <property type="entry name" value="HYDROLASE ALPHA/BETA FOLD FAMILY"/>
    <property type="match status" value="1"/>
</dbReference>
<feature type="domain" description="AB hydrolase-1" evidence="2">
    <location>
        <begin position="29"/>
        <end position="259"/>
    </location>
</feature>